<dbReference type="GO" id="GO:0009245">
    <property type="term" value="P:lipid A biosynthetic process"/>
    <property type="evidence" value="ECO:0007669"/>
    <property type="project" value="UniProtKB-UniRule"/>
</dbReference>
<evidence type="ECO:0000256" key="10">
    <source>
        <dbReference type="HAMAP-Rule" id="MF_00406"/>
    </source>
</evidence>
<dbReference type="GO" id="GO:0016020">
    <property type="term" value="C:membrane"/>
    <property type="evidence" value="ECO:0007669"/>
    <property type="project" value="GOC"/>
</dbReference>
<gene>
    <name evidence="10" type="primary">fabZ</name>
    <name evidence="11" type="ordered locus">Tter_0677</name>
</gene>
<sequence length="146" mass="16006">MLEAEEIQKIIPHRYPFILVDRIIEIEYGVRAVGIKNVSANEPYFQGHFPGMPIMPGVLQVEALAQVGAVAILGMEENRGKLAYFAGIDDVRFRKPVKPGDVLTLEVVLDRVRGKIGTGKGVARVGDTVTTEGRFIFALGDWPGSE</sequence>
<evidence type="ECO:0000256" key="4">
    <source>
        <dbReference type="ARBA" id="ARBA00022490"/>
    </source>
</evidence>
<keyword evidence="6 10" id="KW-0441">Lipid A biosynthesis</keyword>
<keyword evidence="4 10" id="KW-0963">Cytoplasm</keyword>
<comment type="subcellular location">
    <subcellularLocation>
        <location evidence="2 10">Cytoplasm</location>
    </subcellularLocation>
</comment>
<dbReference type="CDD" id="cd01288">
    <property type="entry name" value="FabZ"/>
    <property type="match status" value="1"/>
</dbReference>
<dbReference type="PANTHER" id="PTHR30272:SF1">
    <property type="entry name" value="3-HYDROXYACYL-[ACYL-CARRIER-PROTEIN] DEHYDRATASE"/>
    <property type="match status" value="1"/>
</dbReference>
<comment type="function">
    <text evidence="9 10">Involved in unsaturated fatty acids biosynthesis. Catalyzes the dehydration of short chain beta-hydroxyacyl-ACPs and long chain saturated and unsaturated beta-hydroxyacyl-ACPs.</text>
</comment>
<dbReference type="Pfam" id="PF07977">
    <property type="entry name" value="FabA"/>
    <property type="match status" value="1"/>
</dbReference>
<evidence type="ECO:0000256" key="2">
    <source>
        <dbReference type="ARBA" id="ARBA00004496"/>
    </source>
</evidence>
<dbReference type="EC" id="4.2.1.59" evidence="10"/>
<comment type="catalytic activity">
    <reaction evidence="1 10">
        <text>a (3R)-hydroxyacyl-[ACP] = a (2E)-enoyl-[ACP] + H2O</text>
        <dbReference type="Rhea" id="RHEA:13097"/>
        <dbReference type="Rhea" id="RHEA-COMP:9925"/>
        <dbReference type="Rhea" id="RHEA-COMP:9945"/>
        <dbReference type="ChEBI" id="CHEBI:15377"/>
        <dbReference type="ChEBI" id="CHEBI:78784"/>
        <dbReference type="ChEBI" id="CHEBI:78827"/>
        <dbReference type="EC" id="4.2.1.59"/>
    </reaction>
</comment>
<dbReference type="GO" id="GO:0005737">
    <property type="term" value="C:cytoplasm"/>
    <property type="evidence" value="ECO:0007669"/>
    <property type="project" value="UniProtKB-SubCell"/>
</dbReference>
<keyword evidence="12" id="KW-1185">Reference proteome</keyword>
<dbReference type="Gene3D" id="3.10.129.10">
    <property type="entry name" value="Hotdog Thioesterase"/>
    <property type="match status" value="1"/>
</dbReference>
<dbReference type="eggNOG" id="COG0764">
    <property type="taxonomic scope" value="Bacteria"/>
</dbReference>
<dbReference type="InterPro" id="IPR013114">
    <property type="entry name" value="FabA_FabZ"/>
</dbReference>
<dbReference type="InterPro" id="IPR010084">
    <property type="entry name" value="FabZ"/>
</dbReference>
<evidence type="ECO:0000256" key="9">
    <source>
        <dbReference type="ARBA" id="ARBA00025049"/>
    </source>
</evidence>
<dbReference type="NCBIfam" id="NF000582">
    <property type="entry name" value="PRK00006.1"/>
    <property type="match status" value="1"/>
</dbReference>
<evidence type="ECO:0000256" key="6">
    <source>
        <dbReference type="ARBA" id="ARBA00022556"/>
    </source>
</evidence>
<dbReference type="KEGG" id="ttr:Tter_0677"/>
<dbReference type="NCBIfam" id="TIGR01750">
    <property type="entry name" value="fabZ"/>
    <property type="match status" value="1"/>
</dbReference>
<dbReference type="AlphaFoldDB" id="D1CF88"/>
<reference evidence="12" key="1">
    <citation type="journal article" date="2010" name="Stand. Genomic Sci.">
        <title>Complete genome sequence of 'Thermobaculum terrenum' type strain (YNP1).</title>
        <authorList>
            <person name="Kiss H."/>
            <person name="Cleland D."/>
            <person name="Lapidus A."/>
            <person name="Lucas S."/>
            <person name="Glavina Del Rio T."/>
            <person name="Nolan M."/>
            <person name="Tice H."/>
            <person name="Han C."/>
            <person name="Goodwin L."/>
            <person name="Pitluck S."/>
            <person name="Liolios K."/>
            <person name="Ivanova N."/>
            <person name="Mavromatis K."/>
            <person name="Ovchinnikova G."/>
            <person name="Pati A."/>
            <person name="Chen A."/>
            <person name="Palaniappan K."/>
            <person name="Land M."/>
            <person name="Hauser L."/>
            <person name="Chang Y."/>
            <person name="Jeffries C."/>
            <person name="Lu M."/>
            <person name="Brettin T."/>
            <person name="Detter J."/>
            <person name="Goker M."/>
            <person name="Tindall B."/>
            <person name="Beck B."/>
            <person name="McDermott T."/>
            <person name="Woyke T."/>
            <person name="Bristow J."/>
            <person name="Eisen J."/>
            <person name="Markowitz V."/>
            <person name="Hugenholtz P."/>
            <person name="Kyrpides N."/>
            <person name="Klenk H."/>
            <person name="Cheng J."/>
        </authorList>
    </citation>
    <scope>NUCLEOTIDE SEQUENCE [LARGE SCALE GENOMIC DNA]</scope>
    <source>
        <strain evidence="12">ATCC BAA-798 / YNP1</strain>
    </source>
</reference>
<dbReference type="SUPFAM" id="SSF54637">
    <property type="entry name" value="Thioesterase/thiol ester dehydrase-isomerase"/>
    <property type="match status" value="1"/>
</dbReference>
<organism evidence="11 12">
    <name type="scientific">Thermobaculum terrenum (strain ATCC BAA-798 / CCMEE 7001 / YNP1)</name>
    <dbReference type="NCBI Taxonomy" id="525904"/>
    <lineage>
        <taxon>Bacteria</taxon>
        <taxon>Bacillati</taxon>
        <taxon>Chloroflexota</taxon>
        <taxon>Chloroflexia</taxon>
        <taxon>Candidatus Thermobaculales</taxon>
        <taxon>Candidatus Thermobaculaceae</taxon>
        <taxon>Thermobaculum</taxon>
    </lineage>
</organism>
<dbReference type="HOGENOM" id="CLU_078912_3_0_0"/>
<keyword evidence="5 10" id="KW-0444">Lipid biosynthesis</keyword>
<comment type="similarity">
    <text evidence="3 10">Belongs to the thioester dehydratase family. FabZ subfamily.</text>
</comment>
<evidence type="ECO:0000256" key="8">
    <source>
        <dbReference type="ARBA" id="ARBA00023239"/>
    </source>
</evidence>
<evidence type="ECO:0000256" key="1">
    <source>
        <dbReference type="ARBA" id="ARBA00001055"/>
    </source>
</evidence>
<dbReference type="HAMAP" id="MF_00406">
    <property type="entry name" value="FabZ"/>
    <property type="match status" value="1"/>
</dbReference>
<dbReference type="OrthoDB" id="9772788at2"/>
<dbReference type="PANTHER" id="PTHR30272">
    <property type="entry name" value="3-HYDROXYACYL-[ACYL-CARRIER-PROTEIN] DEHYDRATASE"/>
    <property type="match status" value="1"/>
</dbReference>
<accession>D1CF88</accession>
<dbReference type="RefSeq" id="WP_012874629.1">
    <property type="nucleotide sequence ID" value="NC_013525.1"/>
</dbReference>
<dbReference type="EMBL" id="CP001825">
    <property type="protein sequence ID" value="ACZ41594.1"/>
    <property type="molecule type" value="Genomic_DNA"/>
</dbReference>
<protein>
    <recommendedName>
        <fullName evidence="10">3-hydroxyacyl-[acyl-carrier-protein] dehydratase FabZ</fullName>
        <ecNumber evidence="10">4.2.1.59</ecNumber>
    </recommendedName>
    <alternativeName>
        <fullName evidence="10">(3R)-hydroxymyristoyl-[acyl-carrier-protein] dehydratase</fullName>
        <shortName evidence="10">(3R)-hydroxymyristoyl-ACP dehydrase</shortName>
    </alternativeName>
    <alternativeName>
        <fullName evidence="10">Beta-hydroxyacyl-ACP dehydratase</fullName>
    </alternativeName>
</protein>
<evidence type="ECO:0000313" key="12">
    <source>
        <dbReference type="Proteomes" id="UP000000323"/>
    </source>
</evidence>
<proteinExistence type="inferred from homology"/>
<evidence type="ECO:0000256" key="3">
    <source>
        <dbReference type="ARBA" id="ARBA00009174"/>
    </source>
</evidence>
<name>D1CF88_THET1</name>
<keyword evidence="8 10" id="KW-0456">Lyase</keyword>
<keyword evidence="7 10" id="KW-0443">Lipid metabolism</keyword>
<dbReference type="GO" id="GO:0006633">
    <property type="term" value="P:fatty acid biosynthetic process"/>
    <property type="evidence" value="ECO:0007669"/>
    <property type="project" value="UniProtKB-UniRule"/>
</dbReference>
<dbReference type="Proteomes" id="UP000000323">
    <property type="component" value="Chromosome 1"/>
</dbReference>
<evidence type="ECO:0000256" key="5">
    <source>
        <dbReference type="ARBA" id="ARBA00022516"/>
    </source>
</evidence>
<dbReference type="STRING" id="525904.Tter_0677"/>
<feature type="active site" evidence="10">
    <location>
        <position position="48"/>
    </location>
</feature>
<dbReference type="InterPro" id="IPR029069">
    <property type="entry name" value="HotDog_dom_sf"/>
</dbReference>
<evidence type="ECO:0000256" key="7">
    <source>
        <dbReference type="ARBA" id="ARBA00023098"/>
    </source>
</evidence>
<dbReference type="FunFam" id="3.10.129.10:FF:000001">
    <property type="entry name" value="3-hydroxyacyl-[acyl-carrier-protein] dehydratase FabZ"/>
    <property type="match status" value="1"/>
</dbReference>
<evidence type="ECO:0000313" key="11">
    <source>
        <dbReference type="EMBL" id="ACZ41594.1"/>
    </source>
</evidence>
<dbReference type="GO" id="GO:0019171">
    <property type="term" value="F:(3R)-hydroxyacyl-[acyl-carrier-protein] dehydratase activity"/>
    <property type="evidence" value="ECO:0007669"/>
    <property type="project" value="UniProtKB-EC"/>
</dbReference>